<name>A0A0N4WHA0_HAEPC</name>
<protein>
    <submittedName>
        <fullName evidence="2">CCHC-type domain-containing protein</fullName>
    </submittedName>
</protein>
<proteinExistence type="predicted"/>
<feature type="region of interest" description="Disordered" evidence="1">
    <location>
        <begin position="271"/>
        <end position="296"/>
    </location>
</feature>
<sequence length="427" mass="49397">MASSKDNEFARQRRAEEDALIETIPYKRRCIKLAPTFPSEEEIQRKIRTILCSVIDVIQSNTVLSSFTEIRGRKPQFYAKGESTLYKSHLEKVHLEGAHITDKPRCASEALAMGYDLYGLLVLSDDTLAISKDKFFEERVKGVSLDPTFTADFVRKEIEFLEDLCHKIQTEIHETHLQTETETHESISEEIRSMLARLEKKIDERFDQFSQQQERCINRLTDLEHKVKESGDRSQSHSVKYAHSSIAVTPPLRSSEEDLLDLEDEVVFEHSELHSDGGGVDDNSNDGQRPTAEEERLELEHRLNVLKKLAESERNVPERKINRHDPMQDKDRFLRCSFCFAKGLHYSDSCPEVPLLCLDIRHETHNCPRPKRPCMYCSSLDHNKAICRLPERITITTVRSKKLSRSWNRIEIIILRLDHPEKGSITT</sequence>
<evidence type="ECO:0000313" key="2">
    <source>
        <dbReference type="WBParaSite" id="HPLM_0001024901-mRNA-1"/>
    </source>
</evidence>
<dbReference type="AlphaFoldDB" id="A0A0N4WHA0"/>
<accession>A0A0N4WHA0</accession>
<reference evidence="2" key="1">
    <citation type="submission" date="2017-02" db="UniProtKB">
        <authorList>
            <consortium name="WormBaseParasite"/>
        </authorList>
    </citation>
    <scope>IDENTIFICATION</scope>
</reference>
<dbReference type="OMA" id="IRHETHN"/>
<evidence type="ECO:0000256" key="1">
    <source>
        <dbReference type="SAM" id="MobiDB-lite"/>
    </source>
</evidence>
<organism evidence="2">
    <name type="scientific">Haemonchus placei</name>
    <name type="common">Barber's pole worm</name>
    <dbReference type="NCBI Taxonomy" id="6290"/>
    <lineage>
        <taxon>Eukaryota</taxon>
        <taxon>Metazoa</taxon>
        <taxon>Ecdysozoa</taxon>
        <taxon>Nematoda</taxon>
        <taxon>Chromadorea</taxon>
        <taxon>Rhabditida</taxon>
        <taxon>Rhabditina</taxon>
        <taxon>Rhabditomorpha</taxon>
        <taxon>Strongyloidea</taxon>
        <taxon>Trichostrongylidae</taxon>
        <taxon>Haemonchus</taxon>
    </lineage>
</organism>
<dbReference type="WBParaSite" id="HPLM_0001024901-mRNA-1">
    <property type="protein sequence ID" value="HPLM_0001024901-mRNA-1"/>
    <property type="gene ID" value="HPLM_0001024901"/>
</dbReference>